<protein>
    <submittedName>
        <fullName evidence="2">Unannotated protein</fullName>
    </submittedName>
</protein>
<name>A0A6J7KKI2_9ZZZZ</name>
<dbReference type="AlphaFoldDB" id="A0A6J7KKI2"/>
<accession>A0A6J7KKI2</accession>
<sequence length="253" mass="27328">MSENIYADSAGVPWEGREFEPNAWADDDGKSNPRLLELIKALHEGHARSESVVDELRNTRVLIPLLADLGESGVGPHGQTVDKSAELSIVTVETPDAQSGLPVFSSVEAMQRWNPKARPVPTAAVKAALAAAAEGNTRMILDPMAESEFVLRRPAITALAQGLKWVSPEEDERVLTAFGKLLDNLEPLMGWELSAGDPLCLLASAEIELTLKLPEGLDHETIDALLQKIANSMAESFEIAEYVDSIRVKLAAA</sequence>
<evidence type="ECO:0000313" key="2">
    <source>
        <dbReference type="EMBL" id="CAB4956197.1"/>
    </source>
</evidence>
<organism evidence="2">
    <name type="scientific">freshwater metagenome</name>
    <dbReference type="NCBI Taxonomy" id="449393"/>
    <lineage>
        <taxon>unclassified sequences</taxon>
        <taxon>metagenomes</taxon>
        <taxon>ecological metagenomes</taxon>
    </lineage>
</organism>
<gene>
    <name evidence="2" type="ORF">UFOPK3837_00759</name>
</gene>
<reference evidence="2" key="1">
    <citation type="submission" date="2020-05" db="EMBL/GenBank/DDBJ databases">
        <authorList>
            <person name="Chiriac C."/>
            <person name="Salcher M."/>
            <person name="Ghai R."/>
            <person name="Kavagutti S V."/>
        </authorList>
    </citation>
    <scope>NUCLEOTIDE SEQUENCE</scope>
</reference>
<dbReference type="InterPro" id="IPR009839">
    <property type="entry name" value="SseB_N"/>
</dbReference>
<evidence type="ECO:0000259" key="1">
    <source>
        <dbReference type="Pfam" id="PF07179"/>
    </source>
</evidence>
<dbReference type="EMBL" id="CAFBNO010000031">
    <property type="protein sequence ID" value="CAB4956197.1"/>
    <property type="molecule type" value="Genomic_DNA"/>
</dbReference>
<proteinExistence type="predicted"/>
<dbReference type="Pfam" id="PF07179">
    <property type="entry name" value="SseB"/>
    <property type="match status" value="1"/>
</dbReference>
<feature type="domain" description="SseB protein N-terminal" evidence="1">
    <location>
        <begin position="37"/>
        <end position="157"/>
    </location>
</feature>